<sequence length="140" mass="16355">MEYDHVEKPPLDDKWIQSVCETILQDNKHDAATITIVFSNDSKLRKLKKEYFGKDIFTDTISFNLEEKGDPIEGEVYISLDRVSENADIFEQDYIKECKRVIIHSCLHLMGHNDELPEDKTKMTELEDTYLSRTVNVNQI</sequence>
<evidence type="ECO:0000256" key="3">
    <source>
        <dbReference type="ARBA" id="ARBA00022722"/>
    </source>
</evidence>
<comment type="similarity">
    <text evidence="2">Belongs to the endoribonuclease YbeY family.</text>
</comment>
<evidence type="ECO:0000256" key="1">
    <source>
        <dbReference type="ARBA" id="ARBA00001947"/>
    </source>
</evidence>
<dbReference type="Pfam" id="PF02130">
    <property type="entry name" value="YbeY"/>
    <property type="match status" value="1"/>
</dbReference>
<keyword evidence="5" id="KW-0255">Endonuclease</keyword>
<evidence type="ECO:0000256" key="2">
    <source>
        <dbReference type="ARBA" id="ARBA00010875"/>
    </source>
</evidence>
<accession>A0A382LFK5</accession>
<dbReference type="GO" id="GO:0006364">
    <property type="term" value="P:rRNA processing"/>
    <property type="evidence" value="ECO:0007669"/>
    <property type="project" value="InterPro"/>
</dbReference>
<dbReference type="InterPro" id="IPR002036">
    <property type="entry name" value="YbeY"/>
</dbReference>
<evidence type="ECO:0000256" key="7">
    <source>
        <dbReference type="ARBA" id="ARBA00022833"/>
    </source>
</evidence>
<evidence type="ECO:0000313" key="8">
    <source>
        <dbReference type="EMBL" id="SVC33947.1"/>
    </source>
</evidence>
<dbReference type="InterPro" id="IPR023091">
    <property type="entry name" value="MetalPrtase_cat_dom_sf_prd"/>
</dbReference>
<dbReference type="SUPFAM" id="SSF55486">
    <property type="entry name" value="Metalloproteases ('zincins'), catalytic domain"/>
    <property type="match status" value="1"/>
</dbReference>
<dbReference type="NCBIfam" id="TIGR00043">
    <property type="entry name" value="rRNA maturation RNase YbeY"/>
    <property type="match status" value="1"/>
</dbReference>
<name>A0A382LFK5_9ZZZZ</name>
<keyword evidence="4" id="KW-0479">Metal-binding</keyword>
<proteinExistence type="inferred from homology"/>
<dbReference type="PANTHER" id="PTHR46986:SF1">
    <property type="entry name" value="ENDORIBONUCLEASE YBEY, CHLOROPLASTIC"/>
    <property type="match status" value="1"/>
</dbReference>
<dbReference type="PANTHER" id="PTHR46986">
    <property type="entry name" value="ENDORIBONUCLEASE YBEY, CHLOROPLASTIC"/>
    <property type="match status" value="1"/>
</dbReference>
<protein>
    <submittedName>
        <fullName evidence="8">Uncharacterized protein</fullName>
    </submittedName>
</protein>
<dbReference type="PROSITE" id="PS01306">
    <property type="entry name" value="UPF0054"/>
    <property type="match status" value="1"/>
</dbReference>
<evidence type="ECO:0000256" key="5">
    <source>
        <dbReference type="ARBA" id="ARBA00022759"/>
    </source>
</evidence>
<keyword evidence="7" id="KW-0862">Zinc</keyword>
<dbReference type="EMBL" id="UINC01085947">
    <property type="protein sequence ID" value="SVC33947.1"/>
    <property type="molecule type" value="Genomic_DNA"/>
</dbReference>
<keyword evidence="3" id="KW-0540">Nuclease</keyword>
<keyword evidence="6" id="KW-0378">Hydrolase</keyword>
<dbReference type="GO" id="GO:0046872">
    <property type="term" value="F:metal ion binding"/>
    <property type="evidence" value="ECO:0007669"/>
    <property type="project" value="UniProtKB-KW"/>
</dbReference>
<dbReference type="AlphaFoldDB" id="A0A382LFK5"/>
<gene>
    <name evidence="8" type="ORF">METZ01_LOCUS286801</name>
</gene>
<dbReference type="InterPro" id="IPR020549">
    <property type="entry name" value="YbeY_CS"/>
</dbReference>
<evidence type="ECO:0000256" key="4">
    <source>
        <dbReference type="ARBA" id="ARBA00022723"/>
    </source>
</evidence>
<comment type="cofactor">
    <cofactor evidence="1">
        <name>Zn(2+)</name>
        <dbReference type="ChEBI" id="CHEBI:29105"/>
    </cofactor>
</comment>
<organism evidence="8">
    <name type="scientific">marine metagenome</name>
    <dbReference type="NCBI Taxonomy" id="408172"/>
    <lineage>
        <taxon>unclassified sequences</taxon>
        <taxon>metagenomes</taxon>
        <taxon>ecological metagenomes</taxon>
    </lineage>
</organism>
<evidence type="ECO:0000256" key="6">
    <source>
        <dbReference type="ARBA" id="ARBA00022801"/>
    </source>
</evidence>
<reference evidence="8" key="1">
    <citation type="submission" date="2018-05" db="EMBL/GenBank/DDBJ databases">
        <authorList>
            <person name="Lanie J.A."/>
            <person name="Ng W.-L."/>
            <person name="Kazmierczak K.M."/>
            <person name="Andrzejewski T.M."/>
            <person name="Davidsen T.M."/>
            <person name="Wayne K.J."/>
            <person name="Tettelin H."/>
            <person name="Glass J.I."/>
            <person name="Rusch D."/>
            <person name="Podicherti R."/>
            <person name="Tsui H.-C.T."/>
            <person name="Winkler M.E."/>
        </authorList>
    </citation>
    <scope>NUCLEOTIDE SEQUENCE</scope>
</reference>
<dbReference type="GO" id="GO:0004222">
    <property type="term" value="F:metalloendopeptidase activity"/>
    <property type="evidence" value="ECO:0007669"/>
    <property type="project" value="InterPro"/>
</dbReference>
<dbReference type="Gene3D" id="3.40.390.30">
    <property type="entry name" value="Metalloproteases ('zincins'), catalytic domain"/>
    <property type="match status" value="1"/>
</dbReference>
<dbReference type="HAMAP" id="MF_00009">
    <property type="entry name" value="Endoribonucl_YbeY"/>
    <property type="match status" value="1"/>
</dbReference>
<dbReference type="GO" id="GO:0004519">
    <property type="term" value="F:endonuclease activity"/>
    <property type="evidence" value="ECO:0007669"/>
    <property type="project" value="UniProtKB-KW"/>
</dbReference>